<dbReference type="AlphaFoldDB" id="A0AAU9IZF1"/>
<evidence type="ECO:0000313" key="1">
    <source>
        <dbReference type="EMBL" id="CAG9321172.1"/>
    </source>
</evidence>
<name>A0AAU9IZF1_9CILI</name>
<accession>A0AAU9IZF1</accession>
<sequence>MEQVLQLRDDLKNMLKENLLSAEELRSQYKSFADEYMHKPRSFSPQRIMNFIQSSFESWDKLVLFWKLNLKLKTREFQLEKEDLESRLSDKTALGNMAEGLKLDNHIRETFALTTEFDQLKIVVLDLQSQLNIMNEQLIKQNEQSIKQNEQL</sequence>
<proteinExistence type="predicted"/>
<dbReference type="Proteomes" id="UP001162131">
    <property type="component" value="Unassembled WGS sequence"/>
</dbReference>
<protein>
    <submittedName>
        <fullName evidence="1">Uncharacterized protein</fullName>
    </submittedName>
</protein>
<evidence type="ECO:0000313" key="2">
    <source>
        <dbReference type="Proteomes" id="UP001162131"/>
    </source>
</evidence>
<gene>
    <name evidence="1" type="ORF">BSTOLATCC_MIC27740</name>
</gene>
<reference evidence="1" key="1">
    <citation type="submission" date="2021-09" db="EMBL/GenBank/DDBJ databases">
        <authorList>
            <consortium name="AG Swart"/>
            <person name="Singh M."/>
            <person name="Singh A."/>
            <person name="Seah K."/>
            <person name="Emmerich C."/>
        </authorList>
    </citation>
    <scope>NUCLEOTIDE SEQUENCE</scope>
    <source>
        <strain evidence="1">ATCC30299</strain>
    </source>
</reference>
<organism evidence="1 2">
    <name type="scientific">Blepharisma stoltei</name>
    <dbReference type="NCBI Taxonomy" id="1481888"/>
    <lineage>
        <taxon>Eukaryota</taxon>
        <taxon>Sar</taxon>
        <taxon>Alveolata</taxon>
        <taxon>Ciliophora</taxon>
        <taxon>Postciliodesmatophora</taxon>
        <taxon>Heterotrichea</taxon>
        <taxon>Heterotrichida</taxon>
        <taxon>Blepharismidae</taxon>
        <taxon>Blepharisma</taxon>
    </lineage>
</organism>
<dbReference type="EMBL" id="CAJZBQ010000027">
    <property type="protein sequence ID" value="CAG9321172.1"/>
    <property type="molecule type" value="Genomic_DNA"/>
</dbReference>
<keyword evidence="2" id="KW-1185">Reference proteome</keyword>
<comment type="caution">
    <text evidence="1">The sequence shown here is derived from an EMBL/GenBank/DDBJ whole genome shotgun (WGS) entry which is preliminary data.</text>
</comment>